<dbReference type="GO" id="GO:0005524">
    <property type="term" value="F:ATP binding"/>
    <property type="evidence" value="ECO:0007669"/>
    <property type="project" value="UniProtKB-UniRule"/>
</dbReference>
<dbReference type="EMBL" id="VMNX01000113">
    <property type="protein sequence ID" value="MPY51896.1"/>
    <property type="molecule type" value="Genomic_DNA"/>
</dbReference>
<evidence type="ECO:0000313" key="10">
    <source>
        <dbReference type="Proteomes" id="UP000373149"/>
    </source>
</evidence>
<evidence type="ECO:0000256" key="5">
    <source>
        <dbReference type="PROSITE-ProRule" id="PRU10141"/>
    </source>
</evidence>
<evidence type="ECO:0000259" key="8">
    <source>
        <dbReference type="PROSITE" id="PS50011"/>
    </source>
</evidence>
<dbReference type="CDD" id="cd14014">
    <property type="entry name" value="STKc_PknB_like"/>
    <property type="match status" value="1"/>
</dbReference>
<evidence type="ECO:0000256" key="6">
    <source>
        <dbReference type="SAM" id="MobiDB-lite"/>
    </source>
</evidence>
<dbReference type="SUPFAM" id="SSF56112">
    <property type="entry name" value="Protein kinase-like (PK-like)"/>
    <property type="match status" value="1"/>
</dbReference>
<feature type="region of interest" description="Disordered" evidence="6">
    <location>
        <begin position="345"/>
        <end position="366"/>
    </location>
</feature>
<dbReference type="InterPro" id="IPR011009">
    <property type="entry name" value="Kinase-like_dom_sf"/>
</dbReference>
<evidence type="ECO:0000256" key="7">
    <source>
        <dbReference type="SAM" id="Phobius"/>
    </source>
</evidence>
<proteinExistence type="predicted"/>
<protein>
    <submittedName>
        <fullName evidence="9">Protein kinase</fullName>
    </submittedName>
</protein>
<reference evidence="9 10" key="1">
    <citation type="submission" date="2019-09" db="EMBL/GenBank/DDBJ databases">
        <authorList>
            <person name="Duangmal K."/>
            <person name="Teo W.F.A."/>
            <person name="Lipun K."/>
        </authorList>
    </citation>
    <scope>NUCLEOTIDE SEQUENCE [LARGE SCALE GENOMIC DNA]</scope>
    <source>
        <strain evidence="9 10">K1PN6</strain>
    </source>
</reference>
<dbReference type="Pfam" id="PF00069">
    <property type="entry name" value="Pkinase"/>
    <property type="match status" value="1"/>
</dbReference>
<dbReference type="InterPro" id="IPR017441">
    <property type="entry name" value="Protein_kinase_ATP_BS"/>
</dbReference>
<evidence type="ECO:0000256" key="3">
    <source>
        <dbReference type="ARBA" id="ARBA00022777"/>
    </source>
</evidence>
<keyword evidence="4 5" id="KW-0067">ATP-binding</keyword>
<name>A0A5N8WYQ6_9ACTN</name>
<evidence type="ECO:0000256" key="4">
    <source>
        <dbReference type="ARBA" id="ARBA00022840"/>
    </source>
</evidence>
<dbReference type="SMART" id="SM00220">
    <property type="entry name" value="S_TKc"/>
    <property type="match status" value="1"/>
</dbReference>
<sequence>MGRGRGRNITMIEPLGPGDPAEISGYVLSGKLGEGGMGSVYLSHTRGGQPVALKVIRREFAQNPEFLRRFAREVQAARRVQGAYTAAVVDSSTDGPQPWLASAYVPGPSLARAVFEHGPLPLRTVLLLTAGVAEALQSIHAADVVHRDLKPSNVLLAADGPRVIDFGIARSADATALTGTDVRLGTPAFMSPEQADGKPATPALDTFALGLIGYYASTGGHPFGEGDGHALLYRIVARQPDLTACPEPLRPLIARCLAKEPTERPALSDIIEECHRIAAAEGTTLTRSEGWWRPTPAAEETAQQSATPSAKEHVRQAQEPAVPDPRRPYEPTALDQRRTVLTPQAGEPALSAPPSSAAHTAQEHGAAAVPRFTDRLRGLFGAQYGRVKIAVSVILALLVIATGVLIELGVLEE</sequence>
<keyword evidence="2 5" id="KW-0547">Nucleotide-binding</keyword>
<keyword evidence="7" id="KW-0812">Transmembrane</keyword>
<feature type="compositionally biased region" description="Low complexity" evidence="6">
    <location>
        <begin position="348"/>
        <end position="366"/>
    </location>
</feature>
<feature type="transmembrane region" description="Helical" evidence="7">
    <location>
        <begin position="389"/>
        <end position="411"/>
    </location>
</feature>
<dbReference type="PROSITE" id="PS00108">
    <property type="entry name" value="PROTEIN_KINASE_ST"/>
    <property type="match status" value="1"/>
</dbReference>
<dbReference type="InterPro" id="IPR000719">
    <property type="entry name" value="Prot_kinase_dom"/>
</dbReference>
<dbReference type="PANTHER" id="PTHR43289">
    <property type="entry name" value="MITOGEN-ACTIVATED PROTEIN KINASE KINASE KINASE 20-RELATED"/>
    <property type="match status" value="1"/>
</dbReference>
<comment type="caution">
    <text evidence="9">The sequence shown here is derived from an EMBL/GenBank/DDBJ whole genome shotgun (WGS) entry which is preliminary data.</text>
</comment>
<dbReference type="Proteomes" id="UP000373149">
    <property type="component" value="Unassembled WGS sequence"/>
</dbReference>
<dbReference type="GO" id="GO:0004674">
    <property type="term" value="F:protein serine/threonine kinase activity"/>
    <property type="evidence" value="ECO:0007669"/>
    <property type="project" value="TreeGrafter"/>
</dbReference>
<gene>
    <name evidence="9" type="ORF">FPZ41_26320</name>
</gene>
<dbReference type="AlphaFoldDB" id="A0A5N8WYQ6"/>
<feature type="domain" description="Protein kinase" evidence="8">
    <location>
        <begin position="26"/>
        <end position="278"/>
    </location>
</feature>
<keyword evidence="3 9" id="KW-0418">Kinase</keyword>
<keyword evidence="7" id="KW-1133">Transmembrane helix</keyword>
<dbReference type="InterPro" id="IPR008271">
    <property type="entry name" value="Ser/Thr_kinase_AS"/>
</dbReference>
<dbReference type="Gene3D" id="3.30.200.20">
    <property type="entry name" value="Phosphorylase Kinase, domain 1"/>
    <property type="match status" value="1"/>
</dbReference>
<evidence type="ECO:0000256" key="2">
    <source>
        <dbReference type="ARBA" id="ARBA00022741"/>
    </source>
</evidence>
<evidence type="ECO:0000256" key="1">
    <source>
        <dbReference type="ARBA" id="ARBA00022679"/>
    </source>
</evidence>
<dbReference type="PROSITE" id="PS00107">
    <property type="entry name" value="PROTEIN_KINASE_ATP"/>
    <property type="match status" value="1"/>
</dbReference>
<dbReference type="PANTHER" id="PTHR43289:SF34">
    <property type="entry name" value="SERINE_THREONINE-PROTEIN KINASE YBDM-RELATED"/>
    <property type="match status" value="1"/>
</dbReference>
<keyword evidence="1" id="KW-0808">Transferase</keyword>
<evidence type="ECO:0000313" key="9">
    <source>
        <dbReference type="EMBL" id="MPY51896.1"/>
    </source>
</evidence>
<keyword evidence="10" id="KW-1185">Reference proteome</keyword>
<accession>A0A5N8WYQ6</accession>
<feature type="binding site" evidence="5">
    <location>
        <position position="54"/>
    </location>
    <ligand>
        <name>ATP</name>
        <dbReference type="ChEBI" id="CHEBI:30616"/>
    </ligand>
</feature>
<dbReference type="Gene3D" id="1.10.510.10">
    <property type="entry name" value="Transferase(Phosphotransferase) domain 1"/>
    <property type="match status" value="1"/>
</dbReference>
<feature type="region of interest" description="Disordered" evidence="6">
    <location>
        <begin position="286"/>
        <end position="331"/>
    </location>
</feature>
<organism evidence="9 10">
    <name type="scientific">Streptomyces acidicola</name>
    <dbReference type="NCBI Taxonomy" id="2596892"/>
    <lineage>
        <taxon>Bacteria</taxon>
        <taxon>Bacillati</taxon>
        <taxon>Actinomycetota</taxon>
        <taxon>Actinomycetes</taxon>
        <taxon>Kitasatosporales</taxon>
        <taxon>Streptomycetaceae</taxon>
        <taxon>Streptomyces</taxon>
    </lineage>
</organism>
<keyword evidence="7" id="KW-0472">Membrane</keyword>
<dbReference type="PROSITE" id="PS50011">
    <property type="entry name" value="PROTEIN_KINASE_DOM"/>
    <property type="match status" value="1"/>
</dbReference>